<dbReference type="GeneID" id="110788615"/>
<gene>
    <name evidence="5" type="primary">LOC110788615</name>
</gene>
<dbReference type="Pfam" id="PF00168">
    <property type="entry name" value="C2"/>
    <property type="match status" value="1"/>
</dbReference>
<dbReference type="KEGG" id="soe:110788615"/>
<evidence type="ECO:0000313" key="4">
    <source>
        <dbReference type="Proteomes" id="UP000813463"/>
    </source>
</evidence>
<dbReference type="SUPFAM" id="SSF49562">
    <property type="entry name" value="C2 domain (Calcium/lipid-binding domain, CaLB)"/>
    <property type="match status" value="1"/>
</dbReference>
<dbReference type="AlphaFoldDB" id="A0A9R0JVS2"/>
<reference evidence="5" key="2">
    <citation type="submission" date="2025-08" db="UniProtKB">
        <authorList>
            <consortium name="RefSeq"/>
        </authorList>
    </citation>
    <scope>IDENTIFICATION</scope>
    <source>
        <tissue evidence="5">Leaf</tissue>
    </source>
</reference>
<organism evidence="4 5">
    <name type="scientific">Spinacia oleracea</name>
    <name type="common">Spinach</name>
    <dbReference type="NCBI Taxonomy" id="3562"/>
    <lineage>
        <taxon>Eukaryota</taxon>
        <taxon>Viridiplantae</taxon>
        <taxon>Streptophyta</taxon>
        <taxon>Embryophyta</taxon>
        <taxon>Tracheophyta</taxon>
        <taxon>Spermatophyta</taxon>
        <taxon>Magnoliopsida</taxon>
        <taxon>eudicotyledons</taxon>
        <taxon>Gunneridae</taxon>
        <taxon>Pentapetalae</taxon>
        <taxon>Caryophyllales</taxon>
        <taxon>Chenopodiaceae</taxon>
        <taxon>Chenopodioideae</taxon>
        <taxon>Anserineae</taxon>
        <taxon>Spinacia</taxon>
    </lineage>
</organism>
<protein>
    <submittedName>
        <fullName evidence="5">Elicitor-responsive protein 3</fullName>
    </submittedName>
</protein>
<dbReference type="Gene3D" id="2.60.40.150">
    <property type="entry name" value="C2 domain"/>
    <property type="match status" value="1"/>
</dbReference>
<keyword evidence="1" id="KW-0479">Metal-binding</keyword>
<feature type="domain" description="C2" evidence="3">
    <location>
        <begin position="26"/>
        <end position="149"/>
    </location>
</feature>
<evidence type="ECO:0000259" key="3">
    <source>
        <dbReference type="PROSITE" id="PS50004"/>
    </source>
</evidence>
<sequence>MRQPSLFLTFPFSVSPLFPPREKKPERQKNNIYIFYPSIFFNFIKAMAQGKLEVLLVSAKGLENADFLSSMDPYVILTCRTQEQKSSVSTDKGSTPEWNETFLFTVSGHVPELHLKIMDKDTFTADDFVGEAKIPLDVVVEEGTLPPTSYNVVKDGEFKGEIRVGLTFTPEAYHNRDLPEEEFGGWKESSYN</sequence>
<evidence type="ECO:0000313" key="5">
    <source>
        <dbReference type="RefSeq" id="XP_021848935.2"/>
    </source>
</evidence>
<dbReference type="SMART" id="SM00239">
    <property type="entry name" value="C2"/>
    <property type="match status" value="1"/>
</dbReference>
<dbReference type="PROSITE" id="PS50004">
    <property type="entry name" value="C2"/>
    <property type="match status" value="1"/>
</dbReference>
<evidence type="ECO:0000256" key="2">
    <source>
        <dbReference type="ARBA" id="ARBA00022837"/>
    </source>
</evidence>
<reference evidence="4" key="1">
    <citation type="journal article" date="2021" name="Nat. Commun.">
        <title>Genomic analyses provide insights into spinach domestication and the genetic basis of agronomic traits.</title>
        <authorList>
            <person name="Cai X."/>
            <person name="Sun X."/>
            <person name="Xu C."/>
            <person name="Sun H."/>
            <person name="Wang X."/>
            <person name="Ge C."/>
            <person name="Zhang Z."/>
            <person name="Wang Q."/>
            <person name="Fei Z."/>
            <person name="Jiao C."/>
            <person name="Wang Q."/>
        </authorList>
    </citation>
    <scope>NUCLEOTIDE SEQUENCE [LARGE SCALE GENOMIC DNA]</scope>
    <source>
        <strain evidence="4">cv. Varoflay</strain>
    </source>
</reference>
<keyword evidence="4" id="KW-1185">Reference proteome</keyword>
<dbReference type="PANTHER" id="PTHR46502:SF2">
    <property type="entry name" value="16 KDA PHLOEM PROTEIN 2"/>
    <property type="match status" value="1"/>
</dbReference>
<evidence type="ECO:0000256" key="1">
    <source>
        <dbReference type="ARBA" id="ARBA00022723"/>
    </source>
</evidence>
<accession>A0A9R0JVS2</accession>
<dbReference type="Proteomes" id="UP000813463">
    <property type="component" value="Chromosome 2"/>
</dbReference>
<dbReference type="RefSeq" id="XP_021848935.2">
    <property type="nucleotide sequence ID" value="XM_021993243.2"/>
</dbReference>
<keyword evidence="2" id="KW-0106">Calcium</keyword>
<dbReference type="InterPro" id="IPR000008">
    <property type="entry name" value="C2_dom"/>
</dbReference>
<dbReference type="PANTHER" id="PTHR46502">
    <property type="entry name" value="C2 DOMAIN-CONTAINING"/>
    <property type="match status" value="1"/>
</dbReference>
<name>A0A9R0JVS2_SPIOL</name>
<dbReference type="GO" id="GO:0046872">
    <property type="term" value="F:metal ion binding"/>
    <property type="evidence" value="ECO:0007669"/>
    <property type="project" value="UniProtKB-KW"/>
</dbReference>
<dbReference type="InterPro" id="IPR035892">
    <property type="entry name" value="C2_domain_sf"/>
</dbReference>
<proteinExistence type="predicted"/>